<keyword evidence="1" id="KW-0812">Transmembrane</keyword>
<dbReference type="RefSeq" id="WP_118983885.1">
    <property type="nucleotide sequence ID" value="NZ_QHCS01000009.1"/>
</dbReference>
<evidence type="ECO:0000313" key="2">
    <source>
        <dbReference type="EMBL" id="RHX83354.1"/>
    </source>
</evidence>
<dbReference type="AlphaFoldDB" id="A0A8B3CMR6"/>
<organism evidence="2 3">
    <name type="scientific">Leptospira stimsonii</name>
    <dbReference type="NCBI Taxonomy" id="2202203"/>
    <lineage>
        <taxon>Bacteria</taxon>
        <taxon>Pseudomonadati</taxon>
        <taxon>Spirochaetota</taxon>
        <taxon>Spirochaetia</taxon>
        <taxon>Leptospirales</taxon>
        <taxon>Leptospiraceae</taxon>
        <taxon>Leptospira</taxon>
    </lineage>
</organism>
<accession>A0A8B3CMR6</accession>
<sequence length="228" mass="26372">MFIGHYSAAFLLKKTVPKTPFWSLLIGVQFVDFLFMIFVLLGIEHMRFVPGFTESNPLDLYYMPYTHSLVAGVLWSVFVFFGFYFYIKYKKKPYNWKIPFVVALSVISHFILDLPVHTKDLPIFTDSGTKLGFGLWNHLWLGMAMEAILTIFSLAYYFKGSKGGEGFWGTWGFYILSAFYLLLIFIAPFAPIPDNIHLFAIQALILFSLTGYFAFKMDAKRIYEKAQD</sequence>
<reference evidence="3" key="1">
    <citation type="submission" date="2018-05" db="EMBL/GenBank/DDBJ databases">
        <title>Leptospira yasudae sp. nov. and Leptospira stimsonii sp. nov., two pathogenic species of the genus Leptospira isolated from environmental sources.</title>
        <authorList>
            <person name="Casanovas-Massana A."/>
            <person name="Hamond C."/>
            <person name="Santos L.A."/>
            <person name="Hacker K.P."/>
            <person name="Balassiano I."/>
            <person name="Medeiros M.A."/>
            <person name="Reis M.G."/>
            <person name="Ko A.I."/>
            <person name="Wunder E.A."/>
        </authorList>
    </citation>
    <scope>NUCLEOTIDE SEQUENCE [LARGE SCALE GENOMIC DNA]</scope>
    <source>
        <strain evidence="3">AMB6-RJ</strain>
    </source>
</reference>
<keyword evidence="1" id="KW-0472">Membrane</keyword>
<feature type="transmembrane region" description="Helical" evidence="1">
    <location>
        <begin position="170"/>
        <end position="190"/>
    </location>
</feature>
<proteinExistence type="predicted"/>
<name>A0A8B3CMR6_9LEPT</name>
<evidence type="ECO:0000313" key="3">
    <source>
        <dbReference type="Proteomes" id="UP000266669"/>
    </source>
</evidence>
<evidence type="ECO:0000256" key="1">
    <source>
        <dbReference type="SAM" id="Phobius"/>
    </source>
</evidence>
<comment type="caution">
    <text evidence="2">The sequence shown here is derived from an EMBL/GenBank/DDBJ whole genome shotgun (WGS) entry which is preliminary data.</text>
</comment>
<feature type="transmembrane region" description="Helical" evidence="1">
    <location>
        <begin position="138"/>
        <end position="158"/>
    </location>
</feature>
<feature type="transmembrane region" description="Helical" evidence="1">
    <location>
        <begin position="21"/>
        <end position="43"/>
    </location>
</feature>
<feature type="transmembrane region" description="Helical" evidence="1">
    <location>
        <begin position="63"/>
        <end position="86"/>
    </location>
</feature>
<feature type="transmembrane region" description="Helical" evidence="1">
    <location>
        <begin position="98"/>
        <end position="118"/>
    </location>
</feature>
<dbReference type="Proteomes" id="UP000266669">
    <property type="component" value="Unassembled WGS sequence"/>
</dbReference>
<feature type="transmembrane region" description="Helical" evidence="1">
    <location>
        <begin position="196"/>
        <end position="215"/>
    </location>
</feature>
<keyword evidence="1" id="KW-1133">Transmembrane helix</keyword>
<protein>
    <submittedName>
        <fullName evidence="2">Uncharacterized protein</fullName>
    </submittedName>
</protein>
<dbReference type="EMBL" id="QHCS01000009">
    <property type="protein sequence ID" value="RHX83354.1"/>
    <property type="molecule type" value="Genomic_DNA"/>
</dbReference>
<gene>
    <name evidence="2" type="ORF">DLM78_21875</name>
</gene>